<dbReference type="OrthoDB" id="264354at2759"/>
<organism evidence="7 8">
    <name type="scientific">Tetrahymena thermophila (strain SB210)</name>
    <dbReference type="NCBI Taxonomy" id="312017"/>
    <lineage>
        <taxon>Eukaryota</taxon>
        <taxon>Sar</taxon>
        <taxon>Alveolata</taxon>
        <taxon>Ciliophora</taxon>
        <taxon>Intramacronucleata</taxon>
        <taxon>Oligohymenophorea</taxon>
        <taxon>Hymenostomatida</taxon>
        <taxon>Tetrahymenina</taxon>
        <taxon>Tetrahymenidae</taxon>
        <taxon>Tetrahymena</taxon>
    </lineage>
</organism>
<keyword evidence="1" id="KW-0479">Metal-binding</keyword>
<keyword evidence="5" id="KW-1133">Transmembrane helix</keyword>
<dbReference type="EMBL" id="GG662212">
    <property type="protein sequence ID" value="EAS07771.2"/>
    <property type="molecule type" value="Genomic_DNA"/>
</dbReference>
<dbReference type="GO" id="GO:0008270">
    <property type="term" value="F:zinc ion binding"/>
    <property type="evidence" value="ECO:0007669"/>
    <property type="project" value="UniProtKB-KW"/>
</dbReference>
<dbReference type="InterPro" id="IPR011016">
    <property type="entry name" value="Znf_RING-CH"/>
</dbReference>
<feature type="region of interest" description="Disordered" evidence="4">
    <location>
        <begin position="60"/>
        <end position="81"/>
    </location>
</feature>
<protein>
    <submittedName>
        <fullName evidence="7">Zinc finger protein</fullName>
    </submittedName>
</protein>
<gene>
    <name evidence="7" type="ORF">TTHERM_00498250</name>
</gene>
<dbReference type="Pfam" id="PF12906">
    <property type="entry name" value="RINGv"/>
    <property type="match status" value="1"/>
</dbReference>
<keyword evidence="5" id="KW-0812">Transmembrane</keyword>
<evidence type="ECO:0000256" key="1">
    <source>
        <dbReference type="ARBA" id="ARBA00022723"/>
    </source>
</evidence>
<evidence type="ECO:0000259" key="6">
    <source>
        <dbReference type="PROSITE" id="PS51292"/>
    </source>
</evidence>
<dbReference type="PROSITE" id="PS51292">
    <property type="entry name" value="ZF_RING_CH"/>
    <property type="match status" value="1"/>
</dbReference>
<keyword evidence="2" id="KW-0863">Zinc-finger</keyword>
<evidence type="ECO:0000313" key="7">
    <source>
        <dbReference type="EMBL" id="EAS07771.2"/>
    </source>
</evidence>
<evidence type="ECO:0000256" key="3">
    <source>
        <dbReference type="ARBA" id="ARBA00022833"/>
    </source>
</evidence>
<evidence type="ECO:0000256" key="5">
    <source>
        <dbReference type="SAM" id="Phobius"/>
    </source>
</evidence>
<dbReference type="CDD" id="cd16495">
    <property type="entry name" value="RING_CH-C4HC3_MARCH"/>
    <property type="match status" value="1"/>
</dbReference>
<dbReference type="STRING" id="312017.I7M4P2"/>
<reference evidence="8" key="1">
    <citation type="journal article" date="2006" name="PLoS Biol.">
        <title>Macronuclear genome sequence of the ciliate Tetrahymena thermophila, a model eukaryote.</title>
        <authorList>
            <person name="Eisen J.A."/>
            <person name="Coyne R.S."/>
            <person name="Wu M."/>
            <person name="Wu D."/>
            <person name="Thiagarajan M."/>
            <person name="Wortman J.R."/>
            <person name="Badger J.H."/>
            <person name="Ren Q."/>
            <person name="Amedeo P."/>
            <person name="Jones K.M."/>
            <person name="Tallon L.J."/>
            <person name="Delcher A.L."/>
            <person name="Salzberg S.L."/>
            <person name="Silva J.C."/>
            <person name="Haas B.J."/>
            <person name="Majoros W.H."/>
            <person name="Farzad M."/>
            <person name="Carlton J.M."/>
            <person name="Smith R.K. Jr."/>
            <person name="Garg J."/>
            <person name="Pearlman R.E."/>
            <person name="Karrer K.M."/>
            <person name="Sun L."/>
            <person name="Manning G."/>
            <person name="Elde N.C."/>
            <person name="Turkewitz A.P."/>
            <person name="Asai D.J."/>
            <person name="Wilkes D.E."/>
            <person name="Wang Y."/>
            <person name="Cai H."/>
            <person name="Collins K."/>
            <person name="Stewart B.A."/>
            <person name="Lee S.R."/>
            <person name="Wilamowska K."/>
            <person name="Weinberg Z."/>
            <person name="Ruzzo W.L."/>
            <person name="Wloga D."/>
            <person name="Gaertig J."/>
            <person name="Frankel J."/>
            <person name="Tsao C.-C."/>
            <person name="Gorovsky M.A."/>
            <person name="Keeling P.J."/>
            <person name="Waller R.F."/>
            <person name="Patron N.J."/>
            <person name="Cherry J.M."/>
            <person name="Stover N.A."/>
            <person name="Krieger C.J."/>
            <person name="del Toro C."/>
            <person name="Ryder H.F."/>
            <person name="Williamson S.C."/>
            <person name="Barbeau R.A."/>
            <person name="Hamilton E.P."/>
            <person name="Orias E."/>
        </authorList>
    </citation>
    <scope>NUCLEOTIDE SEQUENCE [LARGE SCALE GENOMIC DNA]</scope>
    <source>
        <strain evidence="8">SB210</strain>
    </source>
</reference>
<dbReference type="GeneID" id="7840731"/>
<dbReference type="InParanoid" id="I7M4P2"/>
<keyword evidence="8" id="KW-1185">Reference proteome</keyword>
<dbReference type="Proteomes" id="UP000009168">
    <property type="component" value="Unassembled WGS sequence"/>
</dbReference>
<feature type="transmembrane region" description="Helical" evidence="5">
    <location>
        <begin position="549"/>
        <end position="570"/>
    </location>
</feature>
<evidence type="ECO:0000256" key="2">
    <source>
        <dbReference type="ARBA" id="ARBA00022771"/>
    </source>
</evidence>
<evidence type="ECO:0000256" key="4">
    <source>
        <dbReference type="SAM" id="MobiDB-lite"/>
    </source>
</evidence>
<sequence>MISSFNPISQNVDNTMLNGKLIAKQISIKQKVNSINQSENTEQTHQIASQNIQKCETNTFEKQDGQSQKQVQKKKFENNEDKLSSIQQKNMRIFNSSMKIKINDNKQQNKQVGNDLNKMYGKSDFLQPKEVRQQGNLLQVQQLSQSMEISENADQIIMMKSLNEEDFKISAQNPQIRDKSIKLIRSQSKRINLDTTQQPAEDSNLNYFINSELASSIVISPKKSKIIPFQNDHLSNQMNNNNLSQKIDDFNISWNCSQKQQKKKVQKNVIQNNSIAKTNAFGNSMIKQNTNNINLNMNEYADDDEEEEQQDIVMQSFNTQNHAQNKPKTINIQLKDLRFFQKSKNIIVVDLQNPTKLEQLKKSKNMQEWFMKRKSQELNQFQSYAIQNNKDINIDDINKKNIYTIDEKQETEEMVCKICFEGENKDGQSNNKKSPLISPCLCQGSMKYIHQECLKEWIISKLCQEFNSYVQLQADLSKTQCEICKYNYRMEIQLGDRFLPSQAVKKGMKPLYLSLVTFLISCMLFYLAAHFTTQSVQGDTDSMETGYSLGIGVCSAIVGCIFIFISIICLRECLYVKKIVNWIIFNSERQKKIDSIQTQIINKTFNGFRLNQIQTTQQENMENQGQVLNQSNNLNQINIDQSQINNTNNKFSHSLVMENNQSYQEQESQNLSPSRYSPTQINNITNIQRYQNGENYNLPY</sequence>
<name>I7M4P2_TETTS</name>
<dbReference type="PANTHER" id="PTHR46347:SF1">
    <property type="entry name" value="RING_FYVE_PHD ZINC FINGER SUPERFAMILY PROTEIN"/>
    <property type="match status" value="1"/>
</dbReference>
<dbReference type="PANTHER" id="PTHR46347">
    <property type="entry name" value="RING/FYVE/PHD ZINC FINGER SUPERFAMILY PROTEIN"/>
    <property type="match status" value="1"/>
</dbReference>
<dbReference type="SMART" id="SM00744">
    <property type="entry name" value="RINGv"/>
    <property type="match status" value="1"/>
</dbReference>
<dbReference type="Gene3D" id="3.30.40.10">
    <property type="entry name" value="Zinc/RING finger domain, C3HC4 (zinc finger)"/>
    <property type="match status" value="1"/>
</dbReference>
<keyword evidence="5" id="KW-0472">Membrane</keyword>
<dbReference type="RefSeq" id="XP_001028013.2">
    <property type="nucleotide sequence ID" value="XM_001028013.2"/>
</dbReference>
<feature type="domain" description="RING-CH-type" evidence="6">
    <location>
        <begin position="408"/>
        <end position="491"/>
    </location>
</feature>
<dbReference type="AlphaFoldDB" id="I7M4P2"/>
<accession>I7M4P2</accession>
<keyword evidence="3" id="KW-0862">Zinc</keyword>
<feature type="transmembrane region" description="Helical" evidence="5">
    <location>
        <begin position="511"/>
        <end position="529"/>
    </location>
</feature>
<dbReference type="SUPFAM" id="SSF57850">
    <property type="entry name" value="RING/U-box"/>
    <property type="match status" value="1"/>
</dbReference>
<proteinExistence type="predicted"/>
<dbReference type="KEGG" id="tet:TTHERM_00498250"/>
<evidence type="ECO:0000313" key="8">
    <source>
        <dbReference type="Proteomes" id="UP000009168"/>
    </source>
</evidence>
<dbReference type="InterPro" id="IPR013083">
    <property type="entry name" value="Znf_RING/FYVE/PHD"/>
</dbReference>